<feature type="domain" description="CRAL-TRIO" evidence="5">
    <location>
        <begin position="1738"/>
        <end position="1896"/>
    </location>
</feature>
<dbReference type="InterPro" id="IPR054071">
    <property type="entry name" value="PH_NF1"/>
</dbReference>
<dbReference type="Pfam" id="PF21877">
    <property type="entry name" value="PH_NF1"/>
    <property type="match status" value="1"/>
</dbReference>
<evidence type="ECO:0000256" key="2">
    <source>
        <dbReference type="ARBA" id="ARBA00022553"/>
    </source>
</evidence>
<dbReference type="PROSITE" id="PS50018">
    <property type="entry name" value="RAS_GTPASE_ACTIV_2"/>
    <property type="match status" value="1"/>
</dbReference>
<sequence>MADRKPGEWVHALLNRFDSQLPIKTGLHTNQSLENVEMNKQCLIRVSKYKFALVISELTKILQQVDQMHVYGPDAERNFCHSQFIILDTLEKCLIGQPKETSRLDEAILVKNLLQEICRVRKLVQNFMTLTGENSKMNGELLTLASRVIYALSVNNFNTVFNRILSSLNLSTSELEDADCQISELELIQYLSMDLTRLSRLIYEVCTKFKGLKKNAYLALSNFLERAIWNWLENFPQEFDELQTKPNEELAERCERLFDMLTPLCSDSGRRKAQTWPLQVMLLVLCPNLLEDINNAENGAPIGASALRKKQFFDDMKRALASHNHSSAKPSLLEAAILATVNMCKSACYVNINDRSNALFSIVQRVISDLKSILFLQAKSGLRTPHADTEHLLTEFFVTCFRITPHNNEILKVCLNQQSPPIFHFVLVCSLHKIITQSRGMIPRMREKTDGDLSAKYSLLLGMVRLINDDPILMLHNPPGRCGREVQQSTLELMNGLVDILHFSSVVCPDLMQESMQALLTLHQPHIIELWNPAEPMVCFWDISSHVLYTVSQKLIQRQIANYGDVLRWLKDILICRNAFLEKHKELANVGSNENLCRQALIKLEMVFFMYLWSLDIEAVLTAMSCFGLLCQEAELRSLYEDLNPLTLMPNYDIYLEIAHSSHTILTTGRAHLQKQIMCLLRKVLYPTPGNIQAWEETFMNWKSATSYLVAYPKVKSDESADSSAYKSVLKRRHSHQNSEHELEDTLNEWVNQTGFLAALGSVTLHYALRSQAAAPTPVSGGAASAAPAGSPANLAGSTAAVSTPTSAAAAAAAAAAAPIDPRLYPLGDNQYCPVTHAGGNSERSPVNLNSSAAAASGTAEPPPPPPPPLQPPSFLELRQSQSGQLQPPRTLQLVRTPDSHRHQRHSWLSPNAVGKKSHLQHLQLHRQCATPPATALPYLFSYVPEFIGNMLRLLVCQNDKFGAQIQRHVKELLGQQLNPFVYPLLFEQVKLYIEKCFSSQGTQVLVNDSNTLFMENIIYILKSILEEKSTPAEARSEHLAGSSLESIILNIIRYVRHVECPHSKSIKIRLCQLVTVLMARREDLSFRQEIKFRNKVTEYLLDWLMVSTHPLNIQAAGGPAAVSGVSVSVATPDQASRDLDYWCMEAVAALLAGLPLQPEESDRGDLLEAKSQLFSKYFTMFMNLLNDCAEETAASDAAAVAAVAAAAAGAGVTGGTATGQLGAAASDSVSPSCSPQVGALGVVGPGGGIGGVAGGVGVVGSGGGVGGGVVQGIRKRNVNNTIALRNVTVTAMSNLLNANIESGLVHAIGLGYHRDPQTRAAFMEVLTRILLQGTEFETLAESALHERYRKLVDLVTLLGDRNELPIAMALAHVVAPDQLDDLSRVLVAVFDSKHHLGELLINMFNREAELADSLQTLFRGNSLSSKIMSLCFRIYGQDYLSSVLLPELTRIINLPRQVSYEVDPSRIDPRENLEENQRNLTDITERVYGCILNSFDDFPKQLKLMSHCLLQVISQRFGPSSTDEQIISVIGTIVFLRFINPAIVSPYEHGLCSTEPAPKVKRGLTFLSKLLQSIAGQITFSKELHMLVFNEYVQRHFQSCRDFFRRVSENPPTADAEEVAAAAPTATTDAASNVAVSAASAAAAASSDVEYNYNAPLSDSHLFLLHRLLWMNQERIGDFLSSSRDHRQVGRRPFDKLVTVLAHLGPPEHRSIETSWSSMDMSSVKFEEFMSKSNMAEKEEFKSVKSLNIFYQAGYSRANLPVFYYIARRYKHTEVNSDLLVYHVLLTLKQHYHKSFDLVIDFTHTCAENRFKSDCLNRWFVITSEKFYPNLNNVYIYNCNNWVREYTKFHEHILAPLKGSRKLIFVESPARLADYIALEQQKLPGGTLILEEDLKVFNNALKLSHKDTKVCIKVGPQAIQVTSAEKSKVLGHNVLLNDVYYASEIEEVCLVDDNQFTLTITNDSGPLSFIHDSCDSIVQSIVHIRTRWALSQTDAAVHTKIRPRDVPGTLLNIALLNLGSSDPNLRSAAYNLLCALTQTFDLKIEGQLLETTGLCIPANNTLFIKGISNTLSQNESHLTLEFLEECIQGFQQSSIEMKHLCLEYMSPWLKNLVRFCRHPDENKRQKVVCILDKLISVTLSQVEMYPNFQAKIWSNFGELHDLLDIVLNCFIKRSVAGGFGSLPAEVMADTAVALAASNVQLVSKKVITRLCRIIAETCTSPTSTLEAHNMWNDIAILLRFLLMLSFNNSLNVAAHLPLLFHIVTLLVCTGPVSLRASIHGLVINIIHSLCTCQLELSESTLHHLKHYLTEFTLTEYYQVFGISSIKSAAWTQLAKRFAFQHNPALQYRAIIVLGCISKSVSENEIKHLLRIMVKSLESYARDLEVIDKDVRMHRGVESQWNSDLTLIEATIMSVTRLLPLLNPNSPIHKHIFWIALCVLQLDEVSLYAAGLALLEQSLDNLDNQGMFTDRSLESIMMEYRQPLILHISYKQLDNCVGLSFRENFHFALVGHLLKGFRHPSPKTLSRTIRVLSMLLSIVAKPEKRDKYEVTPNSVAYLTALVAVSEEVRSRCHLRFHVKPCQMMGAMVVESNSTESVSELQQ</sequence>
<dbReference type="SMART" id="SM00323">
    <property type="entry name" value="RasGAP"/>
    <property type="match status" value="1"/>
</dbReference>
<feature type="region of interest" description="Disordered" evidence="3">
    <location>
        <begin position="776"/>
        <end position="799"/>
    </location>
</feature>
<feature type="compositionally biased region" description="Polar residues" evidence="3">
    <location>
        <begin position="879"/>
        <end position="890"/>
    </location>
</feature>
<keyword evidence="6" id="KW-1185">Reference proteome</keyword>
<dbReference type="Gene3D" id="1.10.506.10">
    <property type="entry name" value="GTPase Activation - p120gap, domain 1"/>
    <property type="match status" value="3"/>
</dbReference>
<dbReference type="InterPro" id="IPR011993">
    <property type="entry name" value="PH-like_dom_sf"/>
</dbReference>
<dbReference type="Gene3D" id="3.40.525.10">
    <property type="entry name" value="CRAL-TRIO lipid binding domain"/>
    <property type="match status" value="1"/>
</dbReference>
<feature type="domain" description="Ras-GAP" evidence="4">
    <location>
        <begin position="1379"/>
        <end position="1577"/>
    </location>
</feature>
<dbReference type="InterPro" id="IPR001251">
    <property type="entry name" value="CRAL-TRIO_dom"/>
</dbReference>
<protein>
    <submittedName>
        <fullName evidence="7">Neurofibromin</fullName>
    </submittedName>
</protein>
<feature type="compositionally biased region" description="Pro residues" evidence="3">
    <location>
        <begin position="861"/>
        <end position="872"/>
    </location>
</feature>
<feature type="compositionally biased region" description="Polar residues" evidence="3">
    <location>
        <begin position="842"/>
        <end position="854"/>
    </location>
</feature>
<dbReference type="CDD" id="cd00170">
    <property type="entry name" value="SEC14"/>
    <property type="match status" value="1"/>
</dbReference>
<dbReference type="Pfam" id="PF00616">
    <property type="entry name" value="RasGAP"/>
    <property type="match status" value="1"/>
</dbReference>
<dbReference type="PANTHER" id="PTHR10194">
    <property type="entry name" value="RAS GTPASE-ACTIVATING PROTEINS"/>
    <property type="match status" value="1"/>
</dbReference>
<evidence type="ECO:0000259" key="5">
    <source>
        <dbReference type="PROSITE" id="PS50191"/>
    </source>
</evidence>
<dbReference type="Pfam" id="PF13716">
    <property type="entry name" value="CRAL_TRIO_2"/>
    <property type="match status" value="1"/>
</dbReference>
<evidence type="ECO:0000313" key="6">
    <source>
        <dbReference type="Proteomes" id="UP000095280"/>
    </source>
</evidence>
<name>A0A1I8J368_9PLAT</name>
<organism evidence="6 7">
    <name type="scientific">Macrostomum lignano</name>
    <dbReference type="NCBI Taxonomy" id="282301"/>
    <lineage>
        <taxon>Eukaryota</taxon>
        <taxon>Metazoa</taxon>
        <taxon>Spiralia</taxon>
        <taxon>Lophotrochozoa</taxon>
        <taxon>Platyhelminthes</taxon>
        <taxon>Rhabditophora</taxon>
        <taxon>Macrostomorpha</taxon>
        <taxon>Macrostomida</taxon>
        <taxon>Macrostomidae</taxon>
        <taxon>Macrostomum</taxon>
    </lineage>
</organism>
<dbReference type="SUPFAM" id="SSF48371">
    <property type="entry name" value="ARM repeat"/>
    <property type="match status" value="2"/>
</dbReference>
<reference evidence="7" key="1">
    <citation type="submission" date="2016-11" db="UniProtKB">
        <authorList>
            <consortium name="WormBaseParasite"/>
        </authorList>
    </citation>
    <scope>IDENTIFICATION</scope>
</reference>
<feature type="region of interest" description="Disordered" evidence="3">
    <location>
        <begin position="836"/>
        <end position="890"/>
    </location>
</feature>
<dbReference type="Proteomes" id="UP000095280">
    <property type="component" value="Unplaced"/>
</dbReference>
<dbReference type="InterPro" id="IPR001936">
    <property type="entry name" value="RasGAP_dom"/>
</dbReference>
<dbReference type="PANTHER" id="PTHR10194:SF142">
    <property type="entry name" value="NEUROFIBROMIN"/>
    <property type="match status" value="1"/>
</dbReference>
<keyword evidence="1" id="KW-0343">GTPase activation</keyword>
<evidence type="ECO:0000256" key="1">
    <source>
        <dbReference type="ARBA" id="ARBA00022468"/>
    </source>
</evidence>
<dbReference type="InterPro" id="IPR008936">
    <property type="entry name" value="Rho_GTPase_activation_prot"/>
</dbReference>
<dbReference type="CDD" id="cd13313">
    <property type="entry name" value="PH_NF1"/>
    <property type="match status" value="1"/>
</dbReference>
<dbReference type="InterPro" id="IPR036865">
    <property type="entry name" value="CRAL-TRIO_dom_sf"/>
</dbReference>
<dbReference type="GO" id="GO:0005096">
    <property type="term" value="F:GTPase activator activity"/>
    <property type="evidence" value="ECO:0007669"/>
    <property type="project" value="UniProtKB-KW"/>
</dbReference>
<dbReference type="InterPro" id="IPR016024">
    <property type="entry name" value="ARM-type_fold"/>
</dbReference>
<dbReference type="SUPFAM" id="SSF48350">
    <property type="entry name" value="GTPase activation domain, GAP"/>
    <property type="match status" value="1"/>
</dbReference>
<dbReference type="WBParaSite" id="maker-uti_cns_0045498-snap-gene-0.2-mRNA-1">
    <property type="protein sequence ID" value="maker-uti_cns_0045498-snap-gene-0.2-mRNA-1"/>
    <property type="gene ID" value="maker-uti_cns_0045498-snap-gene-0.2"/>
</dbReference>
<dbReference type="InterPro" id="IPR039360">
    <property type="entry name" value="Ras_GTPase"/>
</dbReference>
<evidence type="ECO:0000313" key="7">
    <source>
        <dbReference type="WBParaSite" id="maker-uti_cns_0045498-snap-gene-0.2-mRNA-1"/>
    </source>
</evidence>
<evidence type="ECO:0000256" key="3">
    <source>
        <dbReference type="SAM" id="MobiDB-lite"/>
    </source>
</evidence>
<dbReference type="Gene3D" id="2.30.29.30">
    <property type="entry name" value="Pleckstrin-homology domain (PH domain)/Phosphotyrosine-binding domain (PTB)"/>
    <property type="match status" value="1"/>
</dbReference>
<proteinExistence type="predicted"/>
<evidence type="ECO:0000259" key="4">
    <source>
        <dbReference type="PROSITE" id="PS50018"/>
    </source>
</evidence>
<accession>A0A1I8J368</accession>
<dbReference type="PROSITE" id="PS50191">
    <property type="entry name" value="CRAL_TRIO"/>
    <property type="match status" value="1"/>
</dbReference>
<keyword evidence="2" id="KW-0597">Phosphoprotein</keyword>